<gene>
    <name evidence="1" type="ORF">DFH08DRAFT_815315</name>
</gene>
<dbReference type="EMBL" id="JARIHO010000037">
    <property type="protein sequence ID" value="KAJ7330407.1"/>
    <property type="molecule type" value="Genomic_DNA"/>
</dbReference>
<name>A0AAD6ZML7_9AGAR</name>
<evidence type="ECO:0000313" key="2">
    <source>
        <dbReference type="Proteomes" id="UP001218218"/>
    </source>
</evidence>
<sequence length="130" mass="14670">MSPETEGLAILLGMSMLPALLRTSVKRSAVAVAILNATVSTHVNFSRKRYWMGLNVMKRMNKGFKNSGTVHWTKTRKKQCQLQELYVGALHTRKEIFVGCSDWKRAEQGSDRGLAWDSTFLQNSHIKCAI</sequence>
<evidence type="ECO:0000313" key="1">
    <source>
        <dbReference type="EMBL" id="KAJ7330407.1"/>
    </source>
</evidence>
<comment type="caution">
    <text evidence="1">The sequence shown here is derived from an EMBL/GenBank/DDBJ whole genome shotgun (WGS) entry which is preliminary data.</text>
</comment>
<proteinExistence type="predicted"/>
<dbReference type="Proteomes" id="UP001218218">
    <property type="component" value="Unassembled WGS sequence"/>
</dbReference>
<keyword evidence="2" id="KW-1185">Reference proteome</keyword>
<reference evidence="1" key="1">
    <citation type="submission" date="2023-03" db="EMBL/GenBank/DDBJ databases">
        <title>Massive genome expansion in bonnet fungi (Mycena s.s.) driven by repeated elements and novel gene families across ecological guilds.</title>
        <authorList>
            <consortium name="Lawrence Berkeley National Laboratory"/>
            <person name="Harder C.B."/>
            <person name="Miyauchi S."/>
            <person name="Viragh M."/>
            <person name="Kuo A."/>
            <person name="Thoen E."/>
            <person name="Andreopoulos B."/>
            <person name="Lu D."/>
            <person name="Skrede I."/>
            <person name="Drula E."/>
            <person name="Henrissat B."/>
            <person name="Morin E."/>
            <person name="Kohler A."/>
            <person name="Barry K."/>
            <person name="LaButti K."/>
            <person name="Morin E."/>
            <person name="Salamov A."/>
            <person name="Lipzen A."/>
            <person name="Mereny Z."/>
            <person name="Hegedus B."/>
            <person name="Baldrian P."/>
            <person name="Stursova M."/>
            <person name="Weitz H."/>
            <person name="Taylor A."/>
            <person name="Grigoriev I.V."/>
            <person name="Nagy L.G."/>
            <person name="Martin F."/>
            <person name="Kauserud H."/>
        </authorList>
    </citation>
    <scope>NUCLEOTIDE SEQUENCE</scope>
    <source>
        <strain evidence="1">CBHHK002</strain>
    </source>
</reference>
<accession>A0AAD6ZML7</accession>
<protein>
    <submittedName>
        <fullName evidence="1">Uncharacterized protein</fullName>
    </submittedName>
</protein>
<organism evidence="1 2">
    <name type="scientific">Mycena albidolilacea</name>
    <dbReference type="NCBI Taxonomy" id="1033008"/>
    <lineage>
        <taxon>Eukaryota</taxon>
        <taxon>Fungi</taxon>
        <taxon>Dikarya</taxon>
        <taxon>Basidiomycota</taxon>
        <taxon>Agaricomycotina</taxon>
        <taxon>Agaricomycetes</taxon>
        <taxon>Agaricomycetidae</taxon>
        <taxon>Agaricales</taxon>
        <taxon>Marasmiineae</taxon>
        <taxon>Mycenaceae</taxon>
        <taxon>Mycena</taxon>
    </lineage>
</organism>
<dbReference type="AlphaFoldDB" id="A0AAD6ZML7"/>